<dbReference type="PANTHER" id="PTHR41271">
    <property type="entry name" value="DUF402 DOMAIN-CONTAINING PROTEIN"/>
    <property type="match status" value="1"/>
</dbReference>
<dbReference type="Proteomes" id="UP001275436">
    <property type="component" value="Unassembled WGS sequence"/>
</dbReference>
<dbReference type="EMBL" id="BSKO01000001">
    <property type="protein sequence ID" value="GLO64617.1"/>
    <property type="molecule type" value="Genomic_DNA"/>
</dbReference>
<dbReference type="InterPro" id="IPR007295">
    <property type="entry name" value="DUF402"/>
</dbReference>
<proteinExistence type="predicted"/>
<accession>A0ABQ5TJH8</accession>
<dbReference type="Pfam" id="PF04167">
    <property type="entry name" value="DUF402"/>
    <property type="match status" value="1"/>
</dbReference>
<sequence length="180" mass="21479">MKRKYGDRSNWQRILERRYAQAYVNEKDFKGYITLIHMKKVAQPLVINYEQGEQLSIVEDGYMWLQQFPDRKHFAVTTTFDDNGNVKQWYIDIAWTNGVEEGIPYVDDLYLDIVHLPSGETFMLDEDELKDALLNNEINHGMYDLAREESNRIQEQIKKNSFSILSLSYEHMEYLKRRLV</sequence>
<evidence type="ECO:0000313" key="3">
    <source>
        <dbReference type="Proteomes" id="UP001275436"/>
    </source>
</evidence>
<feature type="domain" description="DUF402" evidence="1">
    <location>
        <begin position="20"/>
        <end position="161"/>
    </location>
</feature>
<dbReference type="SUPFAM" id="SSF159234">
    <property type="entry name" value="FomD-like"/>
    <property type="match status" value="1"/>
</dbReference>
<dbReference type="PANTHER" id="PTHR41271:SF1">
    <property type="entry name" value="DUF402 DOMAIN-CONTAINING PROTEIN"/>
    <property type="match status" value="1"/>
</dbReference>
<name>A0ABQ5TJH8_9BACI</name>
<evidence type="ECO:0000313" key="2">
    <source>
        <dbReference type="EMBL" id="GLO64617.1"/>
    </source>
</evidence>
<dbReference type="Gene3D" id="2.40.380.10">
    <property type="entry name" value="FomD-like"/>
    <property type="match status" value="1"/>
</dbReference>
<evidence type="ECO:0000259" key="1">
    <source>
        <dbReference type="Pfam" id="PF04167"/>
    </source>
</evidence>
<comment type="caution">
    <text evidence="2">The sequence shown here is derived from an EMBL/GenBank/DDBJ whole genome shotgun (WGS) entry which is preliminary data.</text>
</comment>
<keyword evidence="3" id="KW-1185">Reference proteome</keyword>
<gene>
    <name evidence="2" type="ORF">MACH08_04010</name>
</gene>
<organism evidence="2 3">
    <name type="scientific">Oceanobacillus kimchii</name>
    <dbReference type="NCBI Taxonomy" id="746691"/>
    <lineage>
        <taxon>Bacteria</taxon>
        <taxon>Bacillati</taxon>
        <taxon>Bacillota</taxon>
        <taxon>Bacilli</taxon>
        <taxon>Bacillales</taxon>
        <taxon>Bacillaceae</taxon>
        <taxon>Oceanobacillus</taxon>
    </lineage>
</organism>
<reference evidence="2 3" key="1">
    <citation type="submission" date="2023-02" db="EMBL/GenBank/DDBJ databases">
        <title>Oceanobacillus kimchii IFOP_LL358 isolated form Alexandrium catenella lab strain.</title>
        <authorList>
            <person name="Gajardo G."/>
            <person name="Ueki S."/>
            <person name="Maruyama F."/>
        </authorList>
    </citation>
    <scope>NUCLEOTIDE SEQUENCE [LARGE SCALE GENOMIC DNA]</scope>
    <source>
        <strain evidence="2 3">IFOP_LL358</strain>
    </source>
</reference>
<dbReference type="RefSeq" id="WP_317957633.1">
    <property type="nucleotide sequence ID" value="NZ_BSKO01000001.1"/>
</dbReference>
<dbReference type="InterPro" id="IPR035930">
    <property type="entry name" value="FomD-like_sf"/>
</dbReference>
<protein>
    <recommendedName>
        <fullName evidence="1">DUF402 domain-containing protein</fullName>
    </recommendedName>
</protein>